<evidence type="ECO:0000256" key="1">
    <source>
        <dbReference type="SAM" id="Phobius"/>
    </source>
</evidence>
<keyword evidence="3" id="KW-1185">Reference proteome</keyword>
<dbReference type="Pfam" id="PF09842">
    <property type="entry name" value="DUF2069"/>
    <property type="match status" value="1"/>
</dbReference>
<feature type="transmembrane region" description="Helical" evidence="1">
    <location>
        <begin position="29"/>
        <end position="47"/>
    </location>
</feature>
<name>A0ABV7RV37_9GAMM</name>
<gene>
    <name evidence="2" type="ORF">ACFOLC_13700</name>
</gene>
<keyword evidence="1" id="KW-0472">Membrane</keyword>
<dbReference type="EMBL" id="JBHRXK010000007">
    <property type="protein sequence ID" value="MFC3552058.1"/>
    <property type="molecule type" value="Genomic_DNA"/>
</dbReference>
<keyword evidence="1" id="KW-1133">Transmembrane helix</keyword>
<sequence length="111" mass="11786">MSARQVLVAALLALTGVFIAWFGQQPSPLAELLVFALPPLALAAGALRGSRRAAFWAGVLALAWFSHGIMVAYSRPGERGYAVAELVLAIVIVFAASLPGLRARFARKRTP</sequence>
<comment type="caution">
    <text evidence="2">The sequence shown here is derived from an EMBL/GenBank/DDBJ whole genome shotgun (WGS) entry which is preliminary data.</text>
</comment>
<evidence type="ECO:0000313" key="2">
    <source>
        <dbReference type="EMBL" id="MFC3552058.1"/>
    </source>
</evidence>
<dbReference type="Proteomes" id="UP001595740">
    <property type="component" value="Unassembled WGS sequence"/>
</dbReference>
<dbReference type="InterPro" id="IPR018643">
    <property type="entry name" value="DUF2069_membrane"/>
</dbReference>
<feature type="transmembrane region" description="Helical" evidence="1">
    <location>
        <begin position="80"/>
        <end position="101"/>
    </location>
</feature>
<accession>A0ABV7RV37</accession>
<proteinExistence type="predicted"/>
<evidence type="ECO:0000313" key="3">
    <source>
        <dbReference type="Proteomes" id="UP001595740"/>
    </source>
</evidence>
<feature type="transmembrane region" description="Helical" evidence="1">
    <location>
        <begin position="54"/>
        <end position="74"/>
    </location>
</feature>
<organism evidence="2 3">
    <name type="scientific">Lysobacter cavernae</name>
    <dbReference type="NCBI Taxonomy" id="1685901"/>
    <lineage>
        <taxon>Bacteria</taxon>
        <taxon>Pseudomonadati</taxon>
        <taxon>Pseudomonadota</taxon>
        <taxon>Gammaproteobacteria</taxon>
        <taxon>Lysobacterales</taxon>
        <taxon>Lysobacteraceae</taxon>
        <taxon>Lysobacter</taxon>
    </lineage>
</organism>
<dbReference type="RefSeq" id="WP_386759826.1">
    <property type="nucleotide sequence ID" value="NZ_JBHRXK010000007.1"/>
</dbReference>
<keyword evidence="1" id="KW-0812">Transmembrane</keyword>
<reference evidence="3" key="1">
    <citation type="journal article" date="2019" name="Int. J. Syst. Evol. Microbiol.">
        <title>The Global Catalogue of Microorganisms (GCM) 10K type strain sequencing project: providing services to taxonomists for standard genome sequencing and annotation.</title>
        <authorList>
            <consortium name="The Broad Institute Genomics Platform"/>
            <consortium name="The Broad Institute Genome Sequencing Center for Infectious Disease"/>
            <person name="Wu L."/>
            <person name="Ma J."/>
        </authorList>
    </citation>
    <scope>NUCLEOTIDE SEQUENCE [LARGE SCALE GENOMIC DNA]</scope>
    <source>
        <strain evidence="3">KCTC 42875</strain>
    </source>
</reference>
<protein>
    <submittedName>
        <fullName evidence="2">DUF2069 domain-containing protein</fullName>
    </submittedName>
</protein>